<feature type="compositionally biased region" description="Low complexity" evidence="10">
    <location>
        <begin position="1034"/>
        <end position="1045"/>
    </location>
</feature>
<dbReference type="GO" id="GO:0006897">
    <property type="term" value="P:endocytosis"/>
    <property type="evidence" value="ECO:0007669"/>
    <property type="project" value="UniProtKB-KW"/>
</dbReference>
<feature type="region of interest" description="Disordered" evidence="10">
    <location>
        <begin position="923"/>
        <end position="1094"/>
    </location>
</feature>
<feature type="compositionally biased region" description="Polar residues" evidence="10">
    <location>
        <begin position="946"/>
        <end position="955"/>
    </location>
</feature>
<comment type="similarity">
    <text evidence="3">In the central section; belongs to the inositol 1,4,5-trisphosphate 5-phosphatase family.</text>
</comment>
<keyword evidence="9" id="KW-0653">Protein transport</keyword>
<dbReference type="OMA" id="HPCHELR"/>
<gene>
    <name evidence="12" type="primary">NDAI0B04240</name>
    <name evidence="12" type="ordered locus">NDAI_0B04240</name>
</gene>
<sequence>MNILLSTKPERRIAIVSSSYALVLKSVSEDPTKKPLCAIELVPKEDLKNQGFQKLTTNEVFGFIGLIEINGCLFVGTITGKSRVAQPIPGETVNKIFAVDFFCLNNNTWDFFEIDSSGYPILPETESQEFQEALPKHPCFELRKLLSNGSFYFSSNFDLTSTLQNRGFNEHSLSVDNFEDEYMWNSFLMQEIITYRDRLDATAKQVLDDEGFLTTVIRGFAETFITFVKKLKVAITTISKQSWKRAGTRFNARGVDDEANVANFVETEFIMYSNHYCYSFTQIRGSIPVFWEQDTSLINPKVQITRSMEATQPIFDKHFLKSIEKYGPVHIVNLLSTKSSEIELSQRYKDHITNSKKLRMDDNVFWTGFDFHKETAQEGFSAVKRIIPLISESLLTEGYFSYDVKEKKVLSEQHGIFRTNCLDCLDRTNLVQQTISFFAFRTFLEDFNLITTNTYIDDDDFVNKHNTLWADHGDQISQIYTGTNALKSSFSRKGKMSLAGALSDATKSVSRMYINNFMDKGKQQNIDTLLGRLPHQNAVQLYDPISDYVFSKLEDLSEKFTSYSTINLLVGTFNVNGATEKADLTKWLFPIGDKFKPDIIVLGLQEVIELTAGSILNADYTKGSFWETMVTECLNKFNEKYLLLRVEQMTSLVILFFVKADKSNNIKQVEGATKKTGFGGMTGNKGAVAIRFEYGNTSFCFVNTHLAAGVNNVDERRTDYENIEKGITFTRSKRIAHHDSIFWLGDMNYRINLSNEEVRREILQKSEGYIDRLLRFDQLSQEIAAGNVFPGFKEPTLKFPPTYKYDHGTNIYDSSEKARTPSWTDRIVYKGENLHPLAYSDAQLLISDHKPVFSAYRAKVISTNEEAKLQLTKQLYIDYKKMHPDETTNLSSQLINLGLEDKELTGRRLSNKSKDISLIDFANDSSESSTPISTLSSKPSSLSISNIIENPTEPQMQRKKPILRPPPPPAAKPLPSRSVTASPSQSNSEIPETKSAHIGVTAAQTNMKTSSETELVRKKPPPGFSDFVLTPKNSSGKGSPLTSSSAVNLVASKPKDEETSTVDEKHEEATEEKKEPSSVLADKTLDTWQPLTPK</sequence>
<dbReference type="FunFam" id="3.60.10.10:FF:000029">
    <property type="entry name" value="Inositol polyphosphate 5-phosphatase"/>
    <property type="match status" value="1"/>
</dbReference>
<keyword evidence="13" id="KW-1185">Reference proteome</keyword>
<feature type="compositionally biased region" description="Pro residues" evidence="10">
    <location>
        <begin position="963"/>
        <end position="972"/>
    </location>
</feature>
<dbReference type="GO" id="GO:0046856">
    <property type="term" value="P:phosphatidylinositol dephosphorylation"/>
    <property type="evidence" value="ECO:0007669"/>
    <property type="project" value="EnsemblFungi"/>
</dbReference>
<dbReference type="InterPro" id="IPR000300">
    <property type="entry name" value="IPPc"/>
</dbReference>
<dbReference type="GO" id="GO:0015031">
    <property type="term" value="P:protein transport"/>
    <property type="evidence" value="ECO:0007669"/>
    <property type="project" value="UniProtKB-KW"/>
</dbReference>
<dbReference type="OrthoDB" id="405996at2759"/>
<comment type="subcellular location">
    <subcellularLocation>
        <location evidence="1">Cytoplasm</location>
    </subcellularLocation>
</comment>
<evidence type="ECO:0000256" key="6">
    <source>
        <dbReference type="ARBA" id="ARBA00022490"/>
    </source>
</evidence>
<dbReference type="Pfam" id="PF22669">
    <property type="entry name" value="Exo_endo_phos2"/>
    <property type="match status" value="1"/>
</dbReference>
<dbReference type="AlphaFoldDB" id="G0W6P7"/>
<dbReference type="GO" id="GO:0043813">
    <property type="term" value="F:phosphatidylinositol-3,5-bisphosphate 5-phosphatase activity"/>
    <property type="evidence" value="ECO:0007669"/>
    <property type="project" value="EnsemblFungi"/>
</dbReference>
<evidence type="ECO:0000256" key="2">
    <source>
        <dbReference type="ARBA" id="ARBA00008943"/>
    </source>
</evidence>
<dbReference type="STRING" id="1071378.G0W6P7"/>
<accession>G0W6P7</accession>
<dbReference type="eggNOG" id="KOG0566">
    <property type="taxonomic scope" value="Eukaryota"/>
</dbReference>
<evidence type="ECO:0000256" key="4">
    <source>
        <dbReference type="ARBA" id="ARBA00013044"/>
    </source>
</evidence>
<evidence type="ECO:0000256" key="1">
    <source>
        <dbReference type="ARBA" id="ARBA00004496"/>
    </source>
</evidence>
<dbReference type="GO" id="GO:0004439">
    <property type="term" value="F:phosphatidylinositol-4,5-bisphosphate 5-phosphatase activity"/>
    <property type="evidence" value="ECO:0007669"/>
    <property type="project" value="UniProtKB-EC"/>
</dbReference>
<dbReference type="GO" id="GO:0030479">
    <property type="term" value="C:actin cortical patch"/>
    <property type="evidence" value="ECO:0007669"/>
    <property type="project" value="EnsemblFungi"/>
</dbReference>
<dbReference type="GO" id="GO:0016020">
    <property type="term" value="C:membrane"/>
    <property type="evidence" value="ECO:0007669"/>
    <property type="project" value="EnsemblFungi"/>
</dbReference>
<dbReference type="SUPFAM" id="SSF56219">
    <property type="entry name" value="DNase I-like"/>
    <property type="match status" value="1"/>
</dbReference>
<proteinExistence type="inferred from homology"/>
<dbReference type="PROSITE" id="PS50275">
    <property type="entry name" value="SAC"/>
    <property type="match status" value="1"/>
</dbReference>
<dbReference type="KEGG" id="ndi:NDAI_0B04240"/>
<dbReference type="GO" id="GO:0004438">
    <property type="term" value="F:phosphatidylinositol-3-phosphate phosphatase activity"/>
    <property type="evidence" value="ECO:0007669"/>
    <property type="project" value="EnsemblFungi"/>
</dbReference>
<dbReference type="GO" id="GO:0043812">
    <property type="term" value="F:phosphatidylinositol-4-phosphate phosphatase activity"/>
    <property type="evidence" value="ECO:0007669"/>
    <property type="project" value="EnsemblFungi"/>
</dbReference>
<keyword evidence="6" id="KW-0963">Cytoplasm</keyword>
<evidence type="ECO:0000313" key="13">
    <source>
        <dbReference type="Proteomes" id="UP000000689"/>
    </source>
</evidence>
<evidence type="ECO:0000256" key="8">
    <source>
        <dbReference type="ARBA" id="ARBA00022801"/>
    </source>
</evidence>
<dbReference type="PANTHER" id="PTHR11200:SF257">
    <property type="entry name" value="PHOSPHOINOSITIDE 5-PHOSPHATASE"/>
    <property type="match status" value="1"/>
</dbReference>
<reference evidence="12 13" key="1">
    <citation type="journal article" date="2011" name="Proc. Natl. Acad. Sci. U.S.A.">
        <title>Evolutionary erosion of yeast sex chromosomes by mating-type switching accidents.</title>
        <authorList>
            <person name="Gordon J.L."/>
            <person name="Armisen D."/>
            <person name="Proux-Wera E."/>
            <person name="Oheigeartaigh S.S."/>
            <person name="Byrne K.P."/>
            <person name="Wolfe K.H."/>
        </authorList>
    </citation>
    <scope>NUCLEOTIDE SEQUENCE [LARGE SCALE GENOMIC DNA]</scope>
    <source>
        <strain evidence="13">ATCC 10597 / BCRC 20456 / CBS 421 / NBRC 0211 / NRRL Y-12639</strain>
    </source>
</reference>
<feature type="domain" description="SAC" evidence="11">
    <location>
        <begin position="142"/>
        <end position="482"/>
    </location>
</feature>
<dbReference type="Pfam" id="PF02383">
    <property type="entry name" value="Syja_N"/>
    <property type="match status" value="1"/>
</dbReference>
<evidence type="ECO:0000313" key="12">
    <source>
        <dbReference type="EMBL" id="CCD23458.1"/>
    </source>
</evidence>
<dbReference type="InterPro" id="IPR046985">
    <property type="entry name" value="IP5"/>
</dbReference>
<feature type="compositionally biased region" description="Low complexity" evidence="10">
    <location>
        <begin position="925"/>
        <end position="945"/>
    </location>
</feature>
<feature type="compositionally biased region" description="Basic and acidic residues" evidence="10">
    <location>
        <begin position="1053"/>
        <end position="1076"/>
    </location>
</feature>
<keyword evidence="7" id="KW-0254">Endocytosis</keyword>
<comment type="similarity">
    <text evidence="2">Belongs to the synaptojanin family.</text>
</comment>
<dbReference type="InterPro" id="IPR002013">
    <property type="entry name" value="SAC_dom"/>
</dbReference>
<evidence type="ECO:0000256" key="10">
    <source>
        <dbReference type="SAM" id="MobiDB-lite"/>
    </source>
</evidence>
<feature type="compositionally biased region" description="Polar residues" evidence="10">
    <location>
        <begin position="1002"/>
        <end position="1013"/>
    </location>
</feature>
<dbReference type="RefSeq" id="XP_003668701.1">
    <property type="nucleotide sequence ID" value="XM_003668653.1"/>
</dbReference>
<organism evidence="12 13">
    <name type="scientific">Naumovozyma dairenensis (strain ATCC 10597 / BCRC 20456 / CBS 421 / NBRC 0211 / NRRL Y-12639)</name>
    <name type="common">Saccharomyces dairenensis</name>
    <dbReference type="NCBI Taxonomy" id="1071378"/>
    <lineage>
        <taxon>Eukaryota</taxon>
        <taxon>Fungi</taxon>
        <taxon>Dikarya</taxon>
        <taxon>Ascomycota</taxon>
        <taxon>Saccharomycotina</taxon>
        <taxon>Saccharomycetes</taxon>
        <taxon>Saccharomycetales</taxon>
        <taxon>Saccharomycetaceae</taxon>
        <taxon>Naumovozyma</taxon>
    </lineage>
</organism>
<evidence type="ECO:0000256" key="7">
    <source>
        <dbReference type="ARBA" id="ARBA00022583"/>
    </source>
</evidence>
<dbReference type="InterPro" id="IPR036691">
    <property type="entry name" value="Endo/exonu/phosph_ase_sf"/>
</dbReference>
<protein>
    <recommendedName>
        <fullName evidence="4">phosphoinositide 5-phosphatase</fullName>
        <ecNumber evidence="4">3.1.3.36</ecNumber>
    </recommendedName>
</protein>
<name>G0W6P7_NAUDC</name>
<evidence type="ECO:0000256" key="5">
    <source>
        <dbReference type="ARBA" id="ARBA00022448"/>
    </source>
</evidence>
<dbReference type="EMBL" id="HE580268">
    <property type="protein sequence ID" value="CCD23458.1"/>
    <property type="molecule type" value="Genomic_DNA"/>
</dbReference>
<feature type="compositionally biased region" description="Polar residues" evidence="10">
    <location>
        <begin position="979"/>
        <end position="990"/>
    </location>
</feature>
<dbReference type="CDD" id="cd09090">
    <property type="entry name" value="INPP5c_ScInp51p-like"/>
    <property type="match status" value="1"/>
</dbReference>
<keyword evidence="8" id="KW-0378">Hydrolase</keyword>
<dbReference type="Gene3D" id="3.60.10.10">
    <property type="entry name" value="Endonuclease/exonuclease/phosphatase"/>
    <property type="match status" value="1"/>
</dbReference>
<evidence type="ECO:0000259" key="11">
    <source>
        <dbReference type="PROSITE" id="PS50275"/>
    </source>
</evidence>
<dbReference type="EC" id="3.1.3.36" evidence="4"/>
<dbReference type="Proteomes" id="UP000000689">
    <property type="component" value="Chromosome 2"/>
</dbReference>
<evidence type="ECO:0000256" key="9">
    <source>
        <dbReference type="ARBA" id="ARBA00022927"/>
    </source>
</evidence>
<keyword evidence="5" id="KW-0813">Transport</keyword>
<dbReference type="GeneID" id="11498554"/>
<evidence type="ECO:0000256" key="3">
    <source>
        <dbReference type="ARBA" id="ARBA00009678"/>
    </source>
</evidence>
<dbReference type="PANTHER" id="PTHR11200">
    <property type="entry name" value="INOSITOL 5-PHOSPHATASE"/>
    <property type="match status" value="1"/>
</dbReference>
<dbReference type="SMART" id="SM00128">
    <property type="entry name" value="IPPc"/>
    <property type="match status" value="1"/>
</dbReference>
<dbReference type="HOGENOM" id="CLU_003016_2_0_1"/>